<accession>A0A835V1I6</accession>
<comment type="caution">
    <text evidence="2">The sequence shown here is derived from an EMBL/GenBank/DDBJ whole genome shotgun (WGS) entry which is preliminary data.</text>
</comment>
<proteinExistence type="predicted"/>
<gene>
    <name evidence="2" type="ORF">HPP92_010116</name>
    <name evidence="1" type="ORF">HPP92_010452</name>
</gene>
<reference evidence="3 4" key="1">
    <citation type="journal article" date="2020" name="Nat. Food">
        <title>A phased Vanilla planifolia genome enables genetic improvement of flavour and production.</title>
        <authorList>
            <person name="Hasing T."/>
            <person name="Tang H."/>
            <person name="Brym M."/>
            <person name="Khazi F."/>
            <person name="Huang T."/>
            <person name="Chambers A.H."/>
        </authorList>
    </citation>
    <scope>NUCLEOTIDE SEQUENCE [LARGE SCALE GENOMIC DNA]</scope>
    <source>
        <tissue evidence="2">Leaf</tissue>
    </source>
</reference>
<evidence type="ECO:0000313" key="1">
    <source>
        <dbReference type="EMBL" id="KAG0479594.1"/>
    </source>
</evidence>
<evidence type="ECO:0000313" key="3">
    <source>
        <dbReference type="Proteomes" id="UP000636800"/>
    </source>
</evidence>
<organism evidence="2 4">
    <name type="scientific">Vanilla planifolia</name>
    <name type="common">Vanilla</name>
    <dbReference type="NCBI Taxonomy" id="51239"/>
    <lineage>
        <taxon>Eukaryota</taxon>
        <taxon>Viridiplantae</taxon>
        <taxon>Streptophyta</taxon>
        <taxon>Embryophyta</taxon>
        <taxon>Tracheophyta</taxon>
        <taxon>Spermatophyta</taxon>
        <taxon>Magnoliopsida</taxon>
        <taxon>Liliopsida</taxon>
        <taxon>Asparagales</taxon>
        <taxon>Orchidaceae</taxon>
        <taxon>Vanilloideae</taxon>
        <taxon>Vanilleae</taxon>
        <taxon>Vanilla</taxon>
    </lineage>
</organism>
<dbReference type="OrthoDB" id="660257at2759"/>
<keyword evidence="3" id="KW-1185">Reference proteome</keyword>
<sequence length="99" mass="10801">MASINLGSNRYDNVEQYYENGFHNMFGSSSSGRALHRLQDGHFSQVDLSAAAYANGQVDGMVHGQWPYGHVDVPILNPAAQMPVVSLTNTSQTMPWAMG</sequence>
<protein>
    <submittedName>
        <fullName evidence="2">Uncharacterized protein</fullName>
    </submittedName>
</protein>
<dbReference type="Proteomes" id="UP000636800">
    <property type="component" value="Chromosome 5"/>
</dbReference>
<dbReference type="EMBL" id="JADCNL010000005">
    <property type="protein sequence ID" value="KAG0479594.1"/>
    <property type="molecule type" value="Genomic_DNA"/>
</dbReference>
<name>A0A835V1I6_VANPL</name>
<dbReference type="AlphaFoldDB" id="A0A835V1I6"/>
<evidence type="ECO:0000313" key="4">
    <source>
        <dbReference type="Proteomes" id="UP000639772"/>
    </source>
</evidence>
<dbReference type="Proteomes" id="UP000639772">
    <property type="component" value="Unassembled WGS sequence"/>
</dbReference>
<dbReference type="EMBL" id="JADCNM010000005">
    <property type="protein sequence ID" value="KAG0482032.1"/>
    <property type="molecule type" value="Genomic_DNA"/>
</dbReference>
<evidence type="ECO:0000313" key="2">
    <source>
        <dbReference type="EMBL" id="KAG0482032.1"/>
    </source>
</evidence>